<dbReference type="AlphaFoldDB" id="A0A7X2PB86"/>
<name>A0A7X2PB86_9SPIO</name>
<evidence type="ECO:0000313" key="3">
    <source>
        <dbReference type="Proteomes" id="UP000460549"/>
    </source>
</evidence>
<dbReference type="GO" id="GO:0016757">
    <property type="term" value="F:glycosyltransferase activity"/>
    <property type="evidence" value="ECO:0007669"/>
    <property type="project" value="InterPro"/>
</dbReference>
<feature type="domain" description="Glycosyl transferase family 1" evidence="1">
    <location>
        <begin position="180"/>
        <end position="347"/>
    </location>
</feature>
<evidence type="ECO:0000259" key="1">
    <source>
        <dbReference type="Pfam" id="PF00534"/>
    </source>
</evidence>
<dbReference type="EMBL" id="VUNN01000002">
    <property type="protein sequence ID" value="MSU05567.1"/>
    <property type="molecule type" value="Genomic_DNA"/>
</dbReference>
<dbReference type="Pfam" id="PF00534">
    <property type="entry name" value="Glycos_transf_1"/>
    <property type="match status" value="1"/>
</dbReference>
<dbReference type="InterPro" id="IPR050194">
    <property type="entry name" value="Glycosyltransferase_grp1"/>
</dbReference>
<dbReference type="Gene3D" id="3.40.50.2000">
    <property type="entry name" value="Glycogen Phosphorylase B"/>
    <property type="match status" value="2"/>
</dbReference>
<sequence length="372" mass="42928">MIKVLVFGMGSYSGGGIVNYIMNQVRTFDKNKIHVDLIYHYKHGRIAYEDELNSNGSVVYYLPNRKAWKSFLKDHYGEYDLLIFHTSNPIFLPLNLVKKRGGFKEIIIHSHCAAYSMPWYMTMFTPITGFYLKQKLHYLKVKKWAVSEPAGHFMFKNGDNFEIIKNSVDIDYFKFNEENRIKIRKELNLSNDTIAVGMVARIDPIKNIPFALNVFDKYRKLNPNSKFILAGGVSMEYELENINKRVKALGLEESYIHLGNRDDISDIYSAFDILLFPSKAEGFGLTGLEAQISGLPSLASDTVPRLIKIGDWVTFLPIEEKESNYCNWANTIEMMLKVKNNRADRYKDAYLAGFDTESVTKHVECLMEEYCK</sequence>
<protein>
    <submittedName>
        <fullName evidence="2">Glycosyltransferase family 1 protein</fullName>
    </submittedName>
</protein>
<dbReference type="RefSeq" id="WP_154424464.1">
    <property type="nucleotide sequence ID" value="NZ_VUNN01000002.1"/>
</dbReference>
<evidence type="ECO:0000313" key="2">
    <source>
        <dbReference type="EMBL" id="MSU05567.1"/>
    </source>
</evidence>
<keyword evidence="3" id="KW-1185">Reference proteome</keyword>
<dbReference type="InterPro" id="IPR001296">
    <property type="entry name" value="Glyco_trans_1"/>
</dbReference>
<proteinExistence type="predicted"/>
<gene>
    <name evidence="2" type="ORF">FYJ80_02060</name>
</gene>
<reference evidence="2 3" key="1">
    <citation type="submission" date="2019-08" db="EMBL/GenBank/DDBJ databases">
        <title>In-depth cultivation of the pig gut microbiome towards novel bacterial diversity and tailored functional studies.</title>
        <authorList>
            <person name="Wylensek D."/>
            <person name="Hitch T.C.A."/>
            <person name="Clavel T."/>
        </authorList>
    </citation>
    <scope>NUCLEOTIDE SEQUENCE [LARGE SCALE GENOMIC DNA]</scope>
    <source>
        <strain evidence="2 3">NM-380-WT-3C1</strain>
    </source>
</reference>
<accession>A0A7X2PB86</accession>
<dbReference type="SUPFAM" id="SSF53756">
    <property type="entry name" value="UDP-Glycosyltransferase/glycogen phosphorylase"/>
    <property type="match status" value="1"/>
</dbReference>
<keyword evidence="2" id="KW-0808">Transferase</keyword>
<comment type="caution">
    <text evidence="2">The sequence shown here is derived from an EMBL/GenBank/DDBJ whole genome shotgun (WGS) entry which is preliminary data.</text>
</comment>
<dbReference type="PANTHER" id="PTHR45947:SF3">
    <property type="entry name" value="SULFOQUINOVOSYL TRANSFERASE SQD2"/>
    <property type="match status" value="1"/>
</dbReference>
<dbReference type="Proteomes" id="UP000460549">
    <property type="component" value="Unassembled WGS sequence"/>
</dbReference>
<dbReference type="PANTHER" id="PTHR45947">
    <property type="entry name" value="SULFOQUINOVOSYL TRANSFERASE SQD2"/>
    <property type="match status" value="1"/>
</dbReference>
<organism evidence="2 3">
    <name type="scientific">Bullifex porci</name>
    <dbReference type="NCBI Taxonomy" id="2606638"/>
    <lineage>
        <taxon>Bacteria</taxon>
        <taxon>Pseudomonadati</taxon>
        <taxon>Spirochaetota</taxon>
        <taxon>Spirochaetia</taxon>
        <taxon>Spirochaetales</taxon>
        <taxon>Spirochaetaceae</taxon>
        <taxon>Bullifex</taxon>
    </lineage>
</organism>